<dbReference type="Pfam" id="PF02801">
    <property type="entry name" value="Ketoacyl-synt_C"/>
    <property type="match status" value="1"/>
</dbReference>
<dbReference type="GO" id="GO:0004315">
    <property type="term" value="F:3-oxoacyl-[acyl-carrier-protein] synthase activity"/>
    <property type="evidence" value="ECO:0007669"/>
    <property type="project" value="TreeGrafter"/>
</dbReference>
<dbReference type="InterPro" id="IPR014031">
    <property type="entry name" value="Ketoacyl_synth_C"/>
</dbReference>
<dbReference type="EMBL" id="LQNU01000053">
    <property type="protein sequence ID" value="KZE81335.1"/>
    <property type="molecule type" value="Genomic_DNA"/>
</dbReference>
<keyword evidence="2 3" id="KW-0808">Transferase</keyword>
<evidence type="ECO:0000259" key="4">
    <source>
        <dbReference type="PROSITE" id="PS52004"/>
    </source>
</evidence>
<dbReference type="OrthoDB" id="9808669at2"/>
<evidence type="ECO:0000256" key="1">
    <source>
        <dbReference type="ARBA" id="ARBA00008467"/>
    </source>
</evidence>
<evidence type="ECO:0000256" key="2">
    <source>
        <dbReference type="ARBA" id="ARBA00022679"/>
    </source>
</evidence>
<proteinExistence type="inferred from homology"/>
<dbReference type="PANTHER" id="PTHR11712:SF336">
    <property type="entry name" value="3-OXOACYL-[ACYL-CARRIER-PROTEIN] SYNTHASE, MITOCHONDRIAL"/>
    <property type="match status" value="1"/>
</dbReference>
<dbReference type="Proteomes" id="UP000183077">
    <property type="component" value="Unassembled WGS sequence"/>
</dbReference>
<evidence type="ECO:0000256" key="3">
    <source>
        <dbReference type="RuleBase" id="RU003694"/>
    </source>
</evidence>
<sequence>MKKVYITSTSCLSSVGADKHLTWQGIQEGQSGIKKVRQLGFIEDIYAGQIADEVIDTQWNKLNISGVFTRLEKMLIIALKPLIDQNKPTDTSQLILATTKGNINDLANTGAKGANINDMIQRIADLFGFKTTPIVVCNACVSGILAVSVGKRMIQMGVCEDAYVIAGDELTPFVVSGFNSFQAMSDEPCKPFDANRKGVTLGEATAAVHLSANRLEGDTVFEVIGEASIADANHISGPSRTGEGLYQSIQGALRESGITAEQIDLVSAHGTATNYNDEMESIAFDRCELASVPTHSLKGYFGHTLGAAGLLELVVVIESMLHNQLVVSKGYEVSGVSRPLNIITTPSELSLNIALKTASGFGGSNTALLIAKRN</sequence>
<dbReference type="SUPFAM" id="SSF53901">
    <property type="entry name" value="Thiolase-like"/>
    <property type="match status" value="1"/>
</dbReference>
<dbReference type="PANTHER" id="PTHR11712">
    <property type="entry name" value="POLYKETIDE SYNTHASE-RELATED"/>
    <property type="match status" value="1"/>
</dbReference>
<evidence type="ECO:0000313" key="7">
    <source>
        <dbReference type="Proteomes" id="UP000076630"/>
    </source>
</evidence>
<dbReference type="GO" id="GO:0006633">
    <property type="term" value="P:fatty acid biosynthetic process"/>
    <property type="evidence" value="ECO:0007669"/>
    <property type="project" value="TreeGrafter"/>
</dbReference>
<evidence type="ECO:0000313" key="8">
    <source>
        <dbReference type="Proteomes" id="UP000183077"/>
    </source>
</evidence>
<dbReference type="Proteomes" id="UP000076630">
    <property type="component" value="Unassembled WGS sequence"/>
</dbReference>
<organism evidence="5 7">
    <name type="scientific">Myroides marinus</name>
    <dbReference type="NCBI Taxonomy" id="703342"/>
    <lineage>
        <taxon>Bacteria</taxon>
        <taxon>Pseudomonadati</taxon>
        <taxon>Bacteroidota</taxon>
        <taxon>Flavobacteriia</taxon>
        <taxon>Flavobacteriales</taxon>
        <taxon>Flavobacteriaceae</taxon>
        <taxon>Myroides</taxon>
    </lineage>
</organism>
<dbReference type="EMBL" id="FNYS01000002">
    <property type="protein sequence ID" value="SEI63401.1"/>
    <property type="molecule type" value="Genomic_DNA"/>
</dbReference>
<protein>
    <submittedName>
        <fullName evidence="6">3-oxoacyl-[acyl-carrier-protein] synthase-1</fullName>
    </submittedName>
    <submittedName>
        <fullName evidence="5">Beta-ketoacyl synthase</fullName>
    </submittedName>
</protein>
<comment type="similarity">
    <text evidence="1 3">Belongs to the thiolase-like superfamily. Beta-ketoacyl-ACP synthases family.</text>
</comment>
<dbReference type="AlphaFoldDB" id="A0A161SI96"/>
<evidence type="ECO:0000313" key="6">
    <source>
        <dbReference type="EMBL" id="SEI63401.1"/>
    </source>
</evidence>
<dbReference type="SMART" id="SM00825">
    <property type="entry name" value="PKS_KS"/>
    <property type="match status" value="1"/>
</dbReference>
<keyword evidence="7" id="KW-1185">Reference proteome</keyword>
<reference evidence="5 7" key="1">
    <citation type="submission" date="2016-01" db="EMBL/GenBank/DDBJ databases">
        <title>Whole genome sequencing of Myroides marinus L41.</title>
        <authorList>
            <person name="Hong K.W."/>
        </authorList>
    </citation>
    <scope>NUCLEOTIDE SEQUENCE [LARGE SCALE GENOMIC DNA]</scope>
    <source>
        <strain evidence="5 7">L41</strain>
    </source>
</reference>
<dbReference type="Gene3D" id="3.40.47.10">
    <property type="match status" value="2"/>
</dbReference>
<evidence type="ECO:0000313" key="5">
    <source>
        <dbReference type="EMBL" id="KZE81335.1"/>
    </source>
</evidence>
<accession>A0A161SI96</accession>
<feature type="domain" description="Ketosynthase family 3 (KS3)" evidence="4">
    <location>
        <begin position="1"/>
        <end position="372"/>
    </location>
</feature>
<gene>
    <name evidence="5" type="ORF">AV926_08615</name>
    <name evidence="6" type="ORF">SAMN04488018_102351</name>
</gene>
<dbReference type="RefSeq" id="WP_038985583.1">
    <property type="nucleotide sequence ID" value="NZ_FNYS01000002.1"/>
</dbReference>
<dbReference type="InterPro" id="IPR014030">
    <property type="entry name" value="Ketoacyl_synth_N"/>
</dbReference>
<dbReference type="Pfam" id="PF00109">
    <property type="entry name" value="ketoacyl-synt"/>
    <property type="match status" value="1"/>
</dbReference>
<dbReference type="InterPro" id="IPR020841">
    <property type="entry name" value="PKS_Beta-ketoAc_synthase_dom"/>
</dbReference>
<reference evidence="6 8" key="2">
    <citation type="submission" date="2016-10" db="EMBL/GenBank/DDBJ databases">
        <authorList>
            <person name="de Groot N.N."/>
        </authorList>
    </citation>
    <scope>NUCLEOTIDE SEQUENCE [LARGE SCALE GENOMIC DNA]</scope>
    <source>
        <strain evidence="6 8">DSM 23048</strain>
    </source>
</reference>
<dbReference type="PROSITE" id="PS52004">
    <property type="entry name" value="KS3_2"/>
    <property type="match status" value="1"/>
</dbReference>
<name>A0A161SI96_9FLAO</name>
<dbReference type="GeneID" id="82256041"/>
<dbReference type="InterPro" id="IPR000794">
    <property type="entry name" value="Beta-ketoacyl_synthase"/>
</dbReference>
<dbReference type="InterPro" id="IPR016039">
    <property type="entry name" value="Thiolase-like"/>
</dbReference>